<dbReference type="SUPFAM" id="SSF47384">
    <property type="entry name" value="Homodimeric domain of signal transducing histidine kinase"/>
    <property type="match status" value="1"/>
</dbReference>
<comment type="catalytic activity">
    <reaction evidence="1">
        <text>ATP + protein L-histidine = ADP + protein N-phospho-L-histidine.</text>
        <dbReference type="EC" id="2.7.13.3"/>
    </reaction>
</comment>
<dbReference type="PROSITE" id="PS50109">
    <property type="entry name" value="HIS_KIN"/>
    <property type="match status" value="1"/>
</dbReference>
<keyword evidence="4" id="KW-1133">Transmembrane helix</keyword>
<gene>
    <name evidence="6" type="ORF">G3570_03125</name>
</gene>
<protein>
    <recommendedName>
        <fullName evidence="2">histidine kinase</fullName>
        <ecNumber evidence="2">2.7.13.3</ecNumber>
    </recommendedName>
</protein>
<evidence type="ECO:0000313" key="7">
    <source>
        <dbReference type="Proteomes" id="UP000473278"/>
    </source>
</evidence>
<dbReference type="InterPro" id="IPR003594">
    <property type="entry name" value="HATPase_dom"/>
</dbReference>
<dbReference type="Pfam" id="PF00512">
    <property type="entry name" value="HisKA"/>
    <property type="match status" value="1"/>
</dbReference>
<sequence length="789" mass="88238">MIEKLFITLMIFIWPVLGFASQASDLFMKNPVDTALIAQSIDQAHRFYNESEADSSLLYATQALSLSKQLLHSQAATADEEELGRIQTLTIESYAIFAKAYRTFDIKGAEDTLFAAMKYFQKIDDSEKGAIYSELGDTYTQMGQDVKALNYSNKALESFEASGDQYSYMHQLTSTGLILRNLGNYGESLEYFIESLNSGRQLNDSTAIVESLLAMGFVYMYVEKWSDAIDSQKEALKLYQVADNQWGIARIHNDMGVTYYRKGDIDSSLVHHRKALAMRLELNNSYDTFSSYSYIADILADQGDIVGAIEFYDKALTYGDQIAFKTEIVAANLRQGYNYLMLSDLEDAKKKFNIALELSTEVGDTTGMSRARMGLAQVAMSKDDYKNAIDHLLLAEQTAPESNLRIRESLYREIAETYYNLGDYKKAYTNSLIFSEVKDSALAAENLSQISRMTSLMEFENEMALKRENNEKMLAIKQAEINEGKFIRNIFLGGMIFAVILVGITFFRFIEKKKLSNKLNDTVKNLQSAQRQLIHSEKMASLGELTAGIAHEIKNPLNFVNNFAEVSEEMVDEAAEELAEGNSEEVGAILTGIRINLGKINHHGKRADSIIKGMLQHARGGSGKMEPTDVNALIKEFTNLAFHGMRAGKDPMDVDIELELDEKVREVDLIAEDFSRVIVNLCNNAFDAMREKQNSELSIQNSEEFSPKLCVRTRLSDSESIVIEIEDNGPGIPDEIKNNIMQPFFTTKKGAQGTGLGLSITNDIINAHGGSLDVESEPGKTVFKIILNV</sequence>
<keyword evidence="4" id="KW-0472">Membrane</keyword>
<dbReference type="SMART" id="SM00387">
    <property type="entry name" value="HATPase_c"/>
    <property type="match status" value="1"/>
</dbReference>
<dbReference type="SMART" id="SM00028">
    <property type="entry name" value="TPR"/>
    <property type="match status" value="7"/>
</dbReference>
<dbReference type="EC" id="2.7.13.3" evidence="2"/>
<dbReference type="Pfam" id="PF13432">
    <property type="entry name" value="TPR_16"/>
    <property type="match status" value="1"/>
</dbReference>
<name>A0A6M1SKT3_9BACT</name>
<dbReference type="RefSeq" id="WP_165139062.1">
    <property type="nucleotide sequence ID" value="NZ_JAALLT010000001.1"/>
</dbReference>
<dbReference type="InterPro" id="IPR004358">
    <property type="entry name" value="Sig_transdc_His_kin-like_C"/>
</dbReference>
<dbReference type="InterPro" id="IPR036097">
    <property type="entry name" value="HisK_dim/P_sf"/>
</dbReference>
<keyword evidence="3" id="KW-0597">Phosphoprotein</keyword>
<organism evidence="6 7">
    <name type="scientific">Halalkalibaculum roseum</name>
    <dbReference type="NCBI Taxonomy" id="2709311"/>
    <lineage>
        <taxon>Bacteria</taxon>
        <taxon>Pseudomonadati</taxon>
        <taxon>Balneolota</taxon>
        <taxon>Balneolia</taxon>
        <taxon>Balneolales</taxon>
        <taxon>Balneolaceae</taxon>
        <taxon>Halalkalibaculum</taxon>
    </lineage>
</organism>
<evidence type="ECO:0000256" key="2">
    <source>
        <dbReference type="ARBA" id="ARBA00012438"/>
    </source>
</evidence>
<dbReference type="Gene3D" id="1.10.287.130">
    <property type="match status" value="1"/>
</dbReference>
<dbReference type="InterPro" id="IPR005467">
    <property type="entry name" value="His_kinase_dom"/>
</dbReference>
<dbReference type="InterPro" id="IPR019734">
    <property type="entry name" value="TPR_rpt"/>
</dbReference>
<dbReference type="AlphaFoldDB" id="A0A6M1SKT3"/>
<reference evidence="6 7" key="1">
    <citation type="submission" date="2020-02" db="EMBL/GenBank/DDBJ databases">
        <title>Balneolaceae bacterium YR4-1, complete genome.</title>
        <authorList>
            <person name="Li Y."/>
            <person name="Wu S."/>
        </authorList>
    </citation>
    <scope>NUCLEOTIDE SEQUENCE [LARGE SCALE GENOMIC DNA]</scope>
    <source>
        <strain evidence="6 7">YR4-1</strain>
    </source>
</reference>
<accession>A0A6M1SKT3</accession>
<dbReference type="Pfam" id="PF02518">
    <property type="entry name" value="HATPase_c"/>
    <property type="match status" value="1"/>
</dbReference>
<dbReference type="PANTHER" id="PTHR43065">
    <property type="entry name" value="SENSOR HISTIDINE KINASE"/>
    <property type="match status" value="1"/>
</dbReference>
<evidence type="ECO:0000256" key="4">
    <source>
        <dbReference type="SAM" id="Phobius"/>
    </source>
</evidence>
<keyword evidence="4" id="KW-0812">Transmembrane</keyword>
<dbReference type="InterPro" id="IPR036890">
    <property type="entry name" value="HATPase_C_sf"/>
</dbReference>
<dbReference type="GO" id="GO:0000155">
    <property type="term" value="F:phosphorelay sensor kinase activity"/>
    <property type="evidence" value="ECO:0007669"/>
    <property type="project" value="InterPro"/>
</dbReference>
<evidence type="ECO:0000313" key="6">
    <source>
        <dbReference type="EMBL" id="NGP75609.1"/>
    </source>
</evidence>
<dbReference type="SMART" id="SM00388">
    <property type="entry name" value="HisKA"/>
    <property type="match status" value="1"/>
</dbReference>
<evidence type="ECO:0000256" key="1">
    <source>
        <dbReference type="ARBA" id="ARBA00000085"/>
    </source>
</evidence>
<feature type="domain" description="Histidine kinase" evidence="5">
    <location>
        <begin position="548"/>
        <end position="789"/>
    </location>
</feature>
<dbReference type="InterPro" id="IPR003661">
    <property type="entry name" value="HisK_dim/P_dom"/>
</dbReference>
<dbReference type="PANTHER" id="PTHR43065:SF42">
    <property type="entry name" value="TWO-COMPONENT SENSOR PPRA"/>
    <property type="match status" value="1"/>
</dbReference>
<dbReference type="Gene3D" id="1.25.40.10">
    <property type="entry name" value="Tetratricopeptide repeat domain"/>
    <property type="match status" value="3"/>
</dbReference>
<dbReference type="PRINTS" id="PR00344">
    <property type="entry name" value="BCTRLSENSOR"/>
</dbReference>
<dbReference type="CDD" id="cd00082">
    <property type="entry name" value="HisKA"/>
    <property type="match status" value="1"/>
</dbReference>
<dbReference type="InterPro" id="IPR011990">
    <property type="entry name" value="TPR-like_helical_dom_sf"/>
</dbReference>
<dbReference type="SUPFAM" id="SSF48452">
    <property type="entry name" value="TPR-like"/>
    <property type="match status" value="3"/>
</dbReference>
<keyword evidence="7" id="KW-1185">Reference proteome</keyword>
<evidence type="ECO:0000259" key="5">
    <source>
        <dbReference type="PROSITE" id="PS50109"/>
    </source>
</evidence>
<proteinExistence type="predicted"/>
<evidence type="ECO:0000256" key="3">
    <source>
        <dbReference type="ARBA" id="ARBA00022553"/>
    </source>
</evidence>
<dbReference type="Gene3D" id="3.30.565.10">
    <property type="entry name" value="Histidine kinase-like ATPase, C-terminal domain"/>
    <property type="match status" value="1"/>
</dbReference>
<comment type="caution">
    <text evidence="6">The sequence shown here is derived from an EMBL/GenBank/DDBJ whole genome shotgun (WGS) entry which is preliminary data.</text>
</comment>
<dbReference type="Proteomes" id="UP000473278">
    <property type="component" value="Unassembled WGS sequence"/>
</dbReference>
<feature type="transmembrane region" description="Helical" evidence="4">
    <location>
        <begin position="490"/>
        <end position="510"/>
    </location>
</feature>
<dbReference type="Pfam" id="PF13424">
    <property type="entry name" value="TPR_12"/>
    <property type="match status" value="1"/>
</dbReference>
<dbReference type="EMBL" id="JAALLT010000001">
    <property type="protein sequence ID" value="NGP75609.1"/>
    <property type="molecule type" value="Genomic_DNA"/>
</dbReference>
<dbReference type="SUPFAM" id="SSF55874">
    <property type="entry name" value="ATPase domain of HSP90 chaperone/DNA topoisomerase II/histidine kinase"/>
    <property type="match status" value="1"/>
</dbReference>